<proteinExistence type="predicted"/>
<evidence type="ECO:0008006" key="2">
    <source>
        <dbReference type="Google" id="ProtNLM"/>
    </source>
</evidence>
<dbReference type="AlphaFoldDB" id="A0A6J4SZV6"/>
<sequence>MEADAHKVAMDAAIEAEGRAFDALLEGRDAAPLLRVAEASWRRSWETAPPRSYGRLIGMVKAAVLAGDAAEAAAYVRDAVGEPDSPPSAYALAITLLVEGDDAGAARAAAGMRGGSDAFDRTAEAIDALATGHAERYANALAAIVADFEQRTEHLTGVAIADTALMLERLAEPRGMAARPESDVLP</sequence>
<organism evidence="1">
    <name type="scientific">uncultured Solirubrobacteraceae bacterium</name>
    <dbReference type="NCBI Taxonomy" id="1162706"/>
    <lineage>
        <taxon>Bacteria</taxon>
        <taxon>Bacillati</taxon>
        <taxon>Actinomycetota</taxon>
        <taxon>Thermoleophilia</taxon>
        <taxon>Solirubrobacterales</taxon>
        <taxon>Solirubrobacteraceae</taxon>
        <taxon>environmental samples</taxon>
    </lineage>
</organism>
<name>A0A6J4SZV6_9ACTN</name>
<dbReference type="EMBL" id="CADCVT010000250">
    <property type="protein sequence ID" value="CAA9509791.1"/>
    <property type="molecule type" value="Genomic_DNA"/>
</dbReference>
<evidence type="ECO:0000313" key="1">
    <source>
        <dbReference type="EMBL" id="CAA9509791.1"/>
    </source>
</evidence>
<accession>A0A6J4SZV6</accession>
<gene>
    <name evidence="1" type="ORF">AVDCRST_MAG85-2269</name>
</gene>
<reference evidence="1" key="1">
    <citation type="submission" date="2020-02" db="EMBL/GenBank/DDBJ databases">
        <authorList>
            <person name="Meier V. D."/>
        </authorList>
    </citation>
    <scope>NUCLEOTIDE SEQUENCE</scope>
    <source>
        <strain evidence="1">AVDCRST_MAG85</strain>
    </source>
</reference>
<protein>
    <recommendedName>
        <fullName evidence="2">Tetratricopeptide repeat protein</fullName>
    </recommendedName>
</protein>